<sequence>MSIQRGQIYFVDLNPVKGREQAGKRPVLVLSADAINRLPLVVTVVVGTKGSNIQRDYPTNVRVSSGESGLPLETVFLCFQIRSLDANRFPQQPAGRLSDSKLLEVERAVRYCLGL</sequence>
<comment type="function">
    <text evidence="3">Toxic component of a type II toxin-antitoxin (TA) system.</text>
</comment>
<proteinExistence type="inferred from homology"/>
<dbReference type="GO" id="GO:0003677">
    <property type="term" value="F:DNA binding"/>
    <property type="evidence" value="ECO:0007669"/>
    <property type="project" value="InterPro"/>
</dbReference>
<dbReference type="GO" id="GO:0016075">
    <property type="term" value="P:rRNA catabolic process"/>
    <property type="evidence" value="ECO:0007669"/>
    <property type="project" value="TreeGrafter"/>
</dbReference>
<dbReference type="AlphaFoldDB" id="A0A0C1UU77"/>
<dbReference type="GO" id="GO:0004521">
    <property type="term" value="F:RNA endonuclease activity"/>
    <property type="evidence" value="ECO:0007669"/>
    <property type="project" value="TreeGrafter"/>
</dbReference>
<organism evidence="4">
    <name type="scientific">Lyngbya confervoides BDU141951</name>
    <dbReference type="NCBI Taxonomy" id="1574623"/>
    <lineage>
        <taxon>Bacteria</taxon>
        <taxon>Bacillati</taxon>
        <taxon>Cyanobacteriota</taxon>
        <taxon>Cyanophyceae</taxon>
        <taxon>Oscillatoriophycideae</taxon>
        <taxon>Oscillatoriales</taxon>
        <taxon>Microcoleaceae</taxon>
        <taxon>Lyngbya</taxon>
    </lineage>
</organism>
<comment type="caution">
    <text evidence="4">The sequence shown here is derived from an EMBL/GenBank/DDBJ whole genome shotgun (WGS) entry which is preliminary data.</text>
</comment>
<evidence type="ECO:0000256" key="3">
    <source>
        <dbReference type="PIRNR" id="PIRNR033490"/>
    </source>
</evidence>
<dbReference type="PANTHER" id="PTHR33988:SF2">
    <property type="entry name" value="ENDORIBONUCLEASE MAZF"/>
    <property type="match status" value="1"/>
</dbReference>
<reference evidence="4" key="1">
    <citation type="submission" date="2014-11" db="EMBL/GenBank/DDBJ databases">
        <authorList>
            <person name="Malar M.C."/>
            <person name="Sen D."/>
            <person name="Tripathy S."/>
        </authorList>
    </citation>
    <scope>NUCLEOTIDE SEQUENCE</scope>
    <source>
        <strain evidence="4">BDU141951</strain>
    </source>
</reference>
<evidence type="ECO:0000256" key="1">
    <source>
        <dbReference type="ARBA" id="ARBA00007521"/>
    </source>
</evidence>
<keyword evidence="3" id="KW-0378">Hydrolase</keyword>
<gene>
    <name evidence="4" type="ORF">QQ91_022860</name>
</gene>
<evidence type="ECO:0000256" key="2">
    <source>
        <dbReference type="ARBA" id="ARBA00022649"/>
    </source>
</evidence>
<dbReference type="SUPFAM" id="SSF50118">
    <property type="entry name" value="Cell growth inhibitor/plasmid maintenance toxic component"/>
    <property type="match status" value="1"/>
</dbReference>
<dbReference type="GO" id="GO:0016787">
    <property type="term" value="F:hydrolase activity"/>
    <property type="evidence" value="ECO:0007669"/>
    <property type="project" value="UniProtKB-KW"/>
</dbReference>
<reference evidence="4" key="2">
    <citation type="journal article" date="2015" name="Genome Announc.">
        <title>Draft Genome Sequence of Filamentous Marine Cyanobacterium Lyngbya confervoides Strain BDU141951.</title>
        <authorList>
            <person name="Chandrababunaidu M.M."/>
            <person name="Sen D."/>
            <person name="Tripathy S."/>
        </authorList>
    </citation>
    <scope>NUCLEOTIDE SEQUENCE</scope>
    <source>
        <strain evidence="4">BDU141951</strain>
    </source>
</reference>
<keyword evidence="2" id="KW-1277">Toxin-antitoxin system</keyword>
<keyword evidence="3" id="KW-0255">Endonuclease</keyword>
<dbReference type="PANTHER" id="PTHR33988">
    <property type="entry name" value="ENDORIBONUCLEASE MAZF-RELATED"/>
    <property type="match status" value="1"/>
</dbReference>
<accession>A0A0C1UU77</accession>
<evidence type="ECO:0000313" key="4">
    <source>
        <dbReference type="EMBL" id="NEV69938.1"/>
    </source>
</evidence>
<reference evidence="4" key="3">
    <citation type="submission" date="2020-02" db="EMBL/GenBank/DDBJ databases">
        <authorList>
            <person name="Sarangi A.N."/>
            <person name="Ghosh S."/>
            <person name="Mukherjee M."/>
            <person name="Tripathy S."/>
        </authorList>
    </citation>
    <scope>NUCLEOTIDE SEQUENCE</scope>
    <source>
        <strain evidence="4">BDU141951</strain>
    </source>
</reference>
<dbReference type="InterPro" id="IPR011067">
    <property type="entry name" value="Plasmid_toxin/cell-grow_inhib"/>
</dbReference>
<dbReference type="Pfam" id="PF02452">
    <property type="entry name" value="PemK_toxin"/>
    <property type="match status" value="1"/>
</dbReference>
<dbReference type="PIRSF" id="PIRSF033490">
    <property type="entry name" value="MazF"/>
    <property type="match status" value="1"/>
</dbReference>
<dbReference type="Gene3D" id="2.30.30.110">
    <property type="match status" value="1"/>
</dbReference>
<dbReference type="EC" id="3.1.-.-" evidence="3"/>
<name>A0A0C1UU77_9CYAN</name>
<protein>
    <recommendedName>
        <fullName evidence="3">mRNA interferase</fullName>
        <ecNumber evidence="3">3.1.-.-</ecNumber>
    </recommendedName>
</protein>
<dbReference type="InterPro" id="IPR003477">
    <property type="entry name" value="PemK-like"/>
</dbReference>
<comment type="similarity">
    <text evidence="1 3">Belongs to the PemK/MazF family.</text>
</comment>
<dbReference type="GO" id="GO:0006402">
    <property type="term" value="P:mRNA catabolic process"/>
    <property type="evidence" value="ECO:0007669"/>
    <property type="project" value="TreeGrafter"/>
</dbReference>
<dbReference type="EMBL" id="JTHE02000003">
    <property type="protein sequence ID" value="NEV69938.1"/>
    <property type="molecule type" value="Genomic_DNA"/>
</dbReference>
<keyword evidence="3" id="KW-0540">Nuclease</keyword>